<proteinExistence type="inferred from homology"/>
<dbReference type="InterPro" id="IPR006592">
    <property type="entry name" value="RNA_pol_N"/>
</dbReference>
<feature type="domain" description="RNA polymerase N-terminal" evidence="13">
    <location>
        <begin position="1529"/>
        <end position="1810"/>
    </location>
</feature>
<dbReference type="GO" id="GO:0000428">
    <property type="term" value="C:DNA-directed RNA polymerase complex"/>
    <property type="evidence" value="ECO:0007669"/>
    <property type="project" value="UniProtKB-KW"/>
</dbReference>
<evidence type="ECO:0000256" key="6">
    <source>
        <dbReference type="ARBA" id="ARBA00022695"/>
    </source>
</evidence>
<sequence length="1920" mass="226390">MFLIYKSSKYQKDKSSILNVNGFLNFRKPILKKLPIFFKKFQFLKKTSFVCGSNSPLKEKNNSMLDTFRDPGKFKEVKLITLRLASPDTVRCWAETRLPDGKILGIVYNANTLHHNTLKPLKGGLFCERIFGPVKDFQCACGIQKDKSLSINNSTRQFCLKCNVEYTWSLKRRYQLGYIRLVSPVTHLWYVKESPSFIAVMLDMKRKTLDYITYCTYTLTIDSIWKSGTNNLKFFQKIQNTNSLNLFSFVNKKSQYRTEQKKNFQLMNKSQGSWKERRTVEWEKEKSLSFFPFPILPFVLKKSWEKSKATKKKRFSFFSFPMLPSTFFYERALAQSLSLNKATLLCSRFFVTKNFKAEWEKKEAMKRDSFSSLSFPVLFFKAYDFFPVEVLKNGSFLPLLKLFSFSHFVFQTPSEMNKSQKLKPFKQLLKAKKRESLSSLSSSSLFLLKTQIEREERLKRLFSLSYNLKNEKKAKNLHLFCSFLYKHKKNNRFDKVEYKKEQAFPASFACGKLGKNSIFPLEQTWKDFWNFAYKLAKKQIMKNENQLKEEKKNEEERAKAGFSFSLVSRKLCLLEKLLFFVYKLKTNKLFFSSKGKMEFFPSFPQAKLAGKAKFRQKKIDKNSFFQFSNTFSFTQSLTIVSFPFFLYVIMHFFKNYLYTSSNSLQNSLFVLTKKKNLLLVLIRKLKAVIKSWGLFKKLIFSQSIINKNCDFLQKKYNSIFESRVFTKEKSLRNANWEKETSLSFFPFFIKKKVLNFYEKASFWYKEQLLFNTNYVRKQNTLDSLSVSFILYSFLENKNSINLDQIYKICGNEKKSGFKGFLNKQGRQDGEKEEASSFLKPPVFSHFDVSSVLNLNDFSINSNSGSLNFYNSKVTTELLNYFNFLLVEKIFLIFQFFIKLSKQKMKTKSESKFVKIAKKSTFRENFKFKKFIYQRDLCFNNFIKLFQKLNEEKYKCKLSKQMEKSGQLSSSHITETGIKKDSFFYKSIISFFEKIPTNGLKLKAWKKKSDFFISEKVELFFNFEILNKELNSLYFLQYTSIEKVQFLLYKLNNSILKALFQSKLCSFIGKFFKNEIFEKRKKKKKMGKEKKLKKEVSLSPSFFPIISFFSPLFSHSNFSSVDFIFKILKKRHYSIFSSKNLFYSLSKKYLNNRKIKNNNFLLNFSLASVFQTFYQKKYFFINRSLGDLILLKQYCLENNQAFLKKEKVECLNLVSSRDEKGSFFHNLFVSNNSLYLNKLLFLQFQKKSYRTLWNDYSVSLKKISFKTYKYTKFNILSRNVLLKKHLYYKSTKISLVQNCYTSVFQKLIRKHNTYLLPKIFIKKHKKEDSSFLNSLYNNIYVLSNRYFWSLEDELKTFLNYMNQPSGPDDIFSPKYENRLIKFNIFRDPPPVLGGGLIQKLLAEFNPNESIKILLQLENQLKKVNILLRSCTDFLEARKLRLKRNYMSRRLKYIRSGSYKFTEDFLRLSFKKKLSFSQTENLEKKINLSVLNNERKKPERFSFPQLLGKKDKKTSLKITNLRSFLKESRPEWMVLSLLPVLPPDLRPILQIGNQVASSDLNRLYQKVLYRNERLKRFLKDSTSTNSPQMKFAYRLLQEAVDNLIDNGKGKGNAETDNRGLPLKSLTELLKGKKGRFRQNLLGKRVDYSGRSVIVVGPRLRLHECGLPKEMAIELFMPFLIQKIFQSGKASTILGAKKILQNDPNRTWEFLNMVLRENPVLLNRAPTLHRFGFQAFQPRLVEGKAILLHPLVCPAFNADFDGDQMAVHVPITVEAKVEAWKIMLARNHLLSAATGEVILVPSQDMVLGSYYLTAKNPKFYEKRLFLHQYNYVFGTIEEVLRAYESQKISLHSIIWLRWNHKFQTNANNEKLLELQINRKGQISQIFTSYSRSIDKRGDVMNSVIQTTPGRVLFHNFILKNRVK</sequence>
<dbReference type="InterPro" id="IPR034678">
    <property type="entry name" value="RNApol_RpoC1"/>
</dbReference>
<dbReference type="InterPro" id="IPR007066">
    <property type="entry name" value="RNA_pol_Rpb1_3"/>
</dbReference>
<evidence type="ECO:0000256" key="7">
    <source>
        <dbReference type="ARBA" id="ARBA00023163"/>
    </source>
</evidence>
<evidence type="ECO:0000256" key="5">
    <source>
        <dbReference type="ARBA" id="ARBA00022679"/>
    </source>
</evidence>
<evidence type="ECO:0000256" key="11">
    <source>
        <dbReference type="SAM" id="Coils"/>
    </source>
</evidence>
<feature type="binding site" evidence="9">
    <location>
        <position position="139"/>
    </location>
    <ligand>
        <name>Zn(2+)</name>
        <dbReference type="ChEBI" id="CHEBI:29105"/>
    </ligand>
</feature>
<dbReference type="GO" id="GO:0003677">
    <property type="term" value="F:DNA binding"/>
    <property type="evidence" value="ECO:0007669"/>
    <property type="project" value="UniProtKB-UniRule"/>
</dbReference>
<comment type="cofactor">
    <cofactor evidence="9">
        <name>Zn(2+)</name>
        <dbReference type="ChEBI" id="CHEBI:29105"/>
    </cofactor>
    <text evidence="9">Binds 1 Zn(2+) ion per subunit.</text>
</comment>
<evidence type="ECO:0000256" key="3">
    <source>
        <dbReference type="ARBA" id="ARBA00022478"/>
    </source>
</evidence>
<comment type="catalytic activity">
    <reaction evidence="8 9 10">
        <text>RNA(n) + a ribonucleoside 5'-triphosphate = RNA(n+1) + diphosphate</text>
        <dbReference type="Rhea" id="RHEA:21248"/>
        <dbReference type="Rhea" id="RHEA-COMP:14527"/>
        <dbReference type="Rhea" id="RHEA-COMP:17342"/>
        <dbReference type="ChEBI" id="CHEBI:33019"/>
        <dbReference type="ChEBI" id="CHEBI:61557"/>
        <dbReference type="ChEBI" id="CHEBI:140395"/>
        <dbReference type="EC" id="2.7.7.6"/>
    </reaction>
</comment>
<keyword evidence="11" id="KW-0175">Coiled coil</keyword>
<feature type="binding site" evidence="9">
    <location>
        <position position="1756"/>
    </location>
    <ligand>
        <name>Mg(2+)</name>
        <dbReference type="ChEBI" id="CHEBI:18420"/>
    </ligand>
</feature>
<dbReference type="Gene3D" id="1.10.274.100">
    <property type="entry name" value="RNA polymerase Rpb1, domain 3"/>
    <property type="match status" value="1"/>
</dbReference>
<feature type="coiled-coil region" evidence="11">
    <location>
        <begin position="533"/>
        <end position="561"/>
    </location>
</feature>
<evidence type="ECO:0000313" key="14">
    <source>
        <dbReference type="EMBL" id="QIZ74060.1"/>
    </source>
</evidence>
<evidence type="ECO:0000256" key="2">
    <source>
        <dbReference type="ARBA" id="ARBA00007207"/>
    </source>
</evidence>
<keyword evidence="12" id="KW-1133">Transmembrane helix</keyword>
<comment type="function">
    <text evidence="1 9 10">DNA-dependent RNA polymerase catalyzes the transcription of DNA into RNA using the four ribonucleoside triphosphates as substrates.</text>
</comment>
<evidence type="ECO:0000256" key="4">
    <source>
        <dbReference type="ARBA" id="ARBA00022640"/>
    </source>
</evidence>
<dbReference type="EMBL" id="MN699101">
    <property type="protein sequence ID" value="QIZ74060.1"/>
    <property type="molecule type" value="Genomic_DNA"/>
</dbReference>
<keyword evidence="7 9" id="KW-0804">Transcription</keyword>
<dbReference type="InterPro" id="IPR044893">
    <property type="entry name" value="RNA_pol_Rpb1_clamp_domain"/>
</dbReference>
<dbReference type="Gene3D" id="1.10.40.90">
    <property type="match status" value="1"/>
</dbReference>
<keyword evidence="12" id="KW-0812">Transmembrane</keyword>
<dbReference type="InterPro" id="IPR000722">
    <property type="entry name" value="RNA_pol_asu"/>
</dbReference>
<geneLocation type="chloroplast" evidence="14"/>
<dbReference type="EC" id="2.7.7.6" evidence="9"/>
<feature type="transmembrane region" description="Helical" evidence="12">
    <location>
        <begin position="877"/>
        <end position="897"/>
    </location>
</feature>
<comment type="subcellular location">
    <subcellularLocation>
        <location evidence="9">Plastid</location>
        <location evidence="9">Chloroplast</location>
    </subcellularLocation>
</comment>
<dbReference type="Pfam" id="PF00623">
    <property type="entry name" value="RNA_pol_Rpb1_2"/>
    <property type="match status" value="2"/>
</dbReference>
<evidence type="ECO:0000256" key="8">
    <source>
        <dbReference type="ARBA" id="ARBA00048552"/>
    </source>
</evidence>
<evidence type="ECO:0000256" key="9">
    <source>
        <dbReference type="HAMAP-Rule" id="MF_01323"/>
    </source>
</evidence>
<keyword evidence="9" id="KW-0479">Metal-binding</keyword>
<dbReference type="GO" id="GO:0009507">
    <property type="term" value="C:chloroplast"/>
    <property type="evidence" value="ECO:0007669"/>
    <property type="project" value="UniProtKB-SubCell"/>
</dbReference>
<protein>
    <recommendedName>
        <fullName evidence="9">DNA-directed RNA polymerase subunit beta'</fullName>
        <ecNumber evidence="9">2.7.7.6</ecNumber>
    </recommendedName>
    <alternativeName>
        <fullName evidence="9">PEP</fullName>
    </alternativeName>
    <alternativeName>
        <fullName evidence="9">Plastid-encoded RNA polymerase subunit beta'</fullName>
        <shortName evidence="9">RNA polymerase subunit beta'</shortName>
    </alternativeName>
</protein>
<evidence type="ECO:0000256" key="12">
    <source>
        <dbReference type="SAM" id="Phobius"/>
    </source>
</evidence>
<dbReference type="InterPro" id="IPR045867">
    <property type="entry name" value="DNA-dir_RpoC_beta_prime"/>
</dbReference>
<keyword evidence="14" id="KW-0150">Chloroplast</keyword>
<evidence type="ECO:0000259" key="13">
    <source>
        <dbReference type="SMART" id="SM00663"/>
    </source>
</evidence>
<feature type="binding site" evidence="9">
    <location>
        <position position="1758"/>
    </location>
    <ligand>
        <name>Mg(2+)</name>
        <dbReference type="ChEBI" id="CHEBI:18420"/>
    </ligand>
</feature>
<accession>A0A6H1U7B4</accession>
<keyword evidence="6 9" id="KW-0548">Nucleotidyltransferase</keyword>
<evidence type="ECO:0000256" key="1">
    <source>
        <dbReference type="ARBA" id="ARBA00004026"/>
    </source>
</evidence>
<comment type="subunit">
    <text evidence="9">In plastids the minimal PEP RNA polymerase catalytic core is composed of four subunits: alpha, beta, beta', and beta''. When a (nuclear-encoded) sigma factor is associated with the core the holoenzyme is formed, which can initiate transcription.</text>
</comment>
<reference evidence="14" key="1">
    <citation type="submission" date="2019-11" db="EMBL/GenBank/DDBJ databases">
        <title>The Chloroplast Genome of the Green Alga Stigeoclonium sp.</title>
        <authorList>
            <person name="Liu B."/>
        </authorList>
    </citation>
    <scope>NUCLEOTIDE SEQUENCE</scope>
</reference>
<comment type="cofactor">
    <cofactor evidence="9">
        <name>Mg(2+)</name>
        <dbReference type="ChEBI" id="CHEBI:18420"/>
    </cofactor>
    <text evidence="9">Binds 1 Mg(2+) ion per subunit.</text>
</comment>
<name>A0A6H1U7B4_9CHLO</name>
<dbReference type="GO" id="GO:0008270">
    <property type="term" value="F:zinc ion binding"/>
    <property type="evidence" value="ECO:0007669"/>
    <property type="project" value="UniProtKB-UniRule"/>
</dbReference>
<feature type="binding site" evidence="9">
    <location>
        <position position="1760"/>
    </location>
    <ligand>
        <name>Mg(2+)</name>
        <dbReference type="ChEBI" id="CHEBI:18420"/>
    </ligand>
</feature>
<keyword evidence="12" id="KW-0472">Membrane</keyword>
<dbReference type="PANTHER" id="PTHR19376">
    <property type="entry name" value="DNA-DIRECTED RNA POLYMERASE"/>
    <property type="match status" value="1"/>
</dbReference>
<dbReference type="SUPFAM" id="SSF64484">
    <property type="entry name" value="beta and beta-prime subunits of DNA dependent RNA-polymerase"/>
    <property type="match status" value="2"/>
</dbReference>
<dbReference type="Pfam" id="PF04997">
    <property type="entry name" value="RNA_pol_Rpb1_1"/>
    <property type="match status" value="2"/>
</dbReference>
<keyword evidence="4 14" id="KW-0934">Plastid</keyword>
<evidence type="ECO:0000256" key="10">
    <source>
        <dbReference type="RuleBase" id="RU004279"/>
    </source>
</evidence>
<comment type="similarity">
    <text evidence="2 9">Belongs to the RNA polymerase beta' chain family. RpoC1 subfamily.</text>
</comment>
<gene>
    <name evidence="9 14" type="primary">rpoC1</name>
</gene>
<feature type="binding site" evidence="9">
    <location>
        <position position="141"/>
    </location>
    <ligand>
        <name>Zn(2+)</name>
        <dbReference type="ChEBI" id="CHEBI:29105"/>
    </ligand>
</feature>
<keyword evidence="5 9" id="KW-0808">Transferase</keyword>
<dbReference type="GO" id="GO:0000287">
    <property type="term" value="F:magnesium ion binding"/>
    <property type="evidence" value="ECO:0007669"/>
    <property type="project" value="UniProtKB-UniRule"/>
</dbReference>
<dbReference type="HAMAP" id="MF_01323">
    <property type="entry name" value="RNApol_bact_RpoC1"/>
    <property type="match status" value="1"/>
</dbReference>
<dbReference type="InterPro" id="IPR007080">
    <property type="entry name" value="RNA_pol_Rpb1_1"/>
</dbReference>
<organism evidence="14">
    <name type="scientific">Stigeoclonium sp. FACHB-2430</name>
    <dbReference type="NCBI Taxonomy" id="2725788"/>
    <lineage>
        <taxon>Eukaryota</taxon>
        <taxon>Viridiplantae</taxon>
        <taxon>Chlorophyta</taxon>
        <taxon>core chlorophytes</taxon>
        <taxon>Chlorophyceae</taxon>
        <taxon>OCC clade</taxon>
        <taxon>Chaetophorales</taxon>
        <taxon>Chaetophoraceae</taxon>
        <taxon>Stigeoclonium</taxon>
    </lineage>
</organism>
<keyword evidence="9" id="KW-0460">Magnesium</keyword>
<dbReference type="GO" id="GO:0006351">
    <property type="term" value="P:DNA-templated transcription"/>
    <property type="evidence" value="ECO:0007669"/>
    <property type="project" value="UniProtKB-UniRule"/>
</dbReference>
<keyword evidence="9" id="KW-0862">Zinc</keyword>
<keyword evidence="3 9" id="KW-0240">DNA-directed RNA polymerase</keyword>
<feature type="binding site" evidence="9">
    <location>
        <position position="162"/>
    </location>
    <ligand>
        <name>Zn(2+)</name>
        <dbReference type="ChEBI" id="CHEBI:29105"/>
    </ligand>
</feature>
<dbReference type="PANTHER" id="PTHR19376:SF54">
    <property type="entry name" value="DNA-DIRECTED RNA POLYMERASE SUBUNIT BETA"/>
    <property type="match status" value="1"/>
</dbReference>
<feature type="binding site" evidence="9">
    <location>
        <position position="159"/>
    </location>
    <ligand>
        <name>Zn(2+)</name>
        <dbReference type="ChEBI" id="CHEBI:29105"/>
    </ligand>
</feature>
<dbReference type="Pfam" id="PF04983">
    <property type="entry name" value="RNA_pol_Rpb1_3"/>
    <property type="match status" value="1"/>
</dbReference>
<dbReference type="Gene3D" id="2.40.40.20">
    <property type="match status" value="1"/>
</dbReference>
<dbReference type="InterPro" id="IPR042102">
    <property type="entry name" value="RNA_pol_Rpb1_3_sf"/>
</dbReference>
<dbReference type="Gene3D" id="4.10.860.120">
    <property type="entry name" value="RNA polymerase II, clamp domain"/>
    <property type="match status" value="1"/>
</dbReference>
<dbReference type="GO" id="GO:0003899">
    <property type="term" value="F:DNA-directed RNA polymerase activity"/>
    <property type="evidence" value="ECO:0007669"/>
    <property type="project" value="UniProtKB-UniRule"/>
</dbReference>
<dbReference type="SMART" id="SM00663">
    <property type="entry name" value="RPOLA_N"/>
    <property type="match status" value="1"/>
</dbReference>